<organism evidence="1 2">
    <name type="scientific">Lentinus brumalis</name>
    <dbReference type="NCBI Taxonomy" id="2498619"/>
    <lineage>
        <taxon>Eukaryota</taxon>
        <taxon>Fungi</taxon>
        <taxon>Dikarya</taxon>
        <taxon>Basidiomycota</taxon>
        <taxon>Agaricomycotina</taxon>
        <taxon>Agaricomycetes</taxon>
        <taxon>Polyporales</taxon>
        <taxon>Polyporaceae</taxon>
        <taxon>Lentinus</taxon>
    </lineage>
</organism>
<reference evidence="1 2" key="1">
    <citation type="journal article" date="2018" name="Biotechnol. Biofuels">
        <title>Integrative visual omics of the white-rot fungus Polyporus brumalis exposes the biotechnological potential of its oxidative enzymes for delignifying raw plant biomass.</title>
        <authorList>
            <person name="Miyauchi S."/>
            <person name="Rancon A."/>
            <person name="Drula E."/>
            <person name="Hage H."/>
            <person name="Chaduli D."/>
            <person name="Favel A."/>
            <person name="Grisel S."/>
            <person name="Henrissat B."/>
            <person name="Herpoel-Gimbert I."/>
            <person name="Ruiz-Duenas F.J."/>
            <person name="Chevret D."/>
            <person name="Hainaut M."/>
            <person name="Lin J."/>
            <person name="Wang M."/>
            <person name="Pangilinan J."/>
            <person name="Lipzen A."/>
            <person name="Lesage-Meessen L."/>
            <person name="Navarro D."/>
            <person name="Riley R."/>
            <person name="Grigoriev I.V."/>
            <person name="Zhou S."/>
            <person name="Raouche S."/>
            <person name="Rosso M.N."/>
        </authorList>
    </citation>
    <scope>NUCLEOTIDE SEQUENCE [LARGE SCALE GENOMIC DNA]</scope>
    <source>
        <strain evidence="1 2">BRFM 1820</strain>
    </source>
</reference>
<dbReference type="AlphaFoldDB" id="A0A371D437"/>
<accession>A0A371D437</accession>
<evidence type="ECO:0000313" key="2">
    <source>
        <dbReference type="Proteomes" id="UP000256964"/>
    </source>
</evidence>
<name>A0A371D437_9APHY</name>
<keyword evidence="2" id="KW-1185">Reference proteome</keyword>
<sequence>MGNSSPSMVSASDRACASRPQPREVLPRLCVLMDEMTVSFNKYRWVRRRRVIHAHSPIVPSGRASRTYIRCDSRRAESLNTAEVKLPTGAYYPLRLLQPFFPANDTNGVSRAQATAELVFSVIPWHTLLGDTLYSVHWSSALLVTHPYDHG</sequence>
<evidence type="ECO:0000313" key="1">
    <source>
        <dbReference type="EMBL" id="RDX47271.1"/>
    </source>
</evidence>
<gene>
    <name evidence="1" type="ORF">OH76DRAFT_1406173</name>
</gene>
<proteinExistence type="predicted"/>
<dbReference type="Proteomes" id="UP000256964">
    <property type="component" value="Unassembled WGS sequence"/>
</dbReference>
<dbReference type="EMBL" id="KZ857420">
    <property type="protein sequence ID" value="RDX47271.1"/>
    <property type="molecule type" value="Genomic_DNA"/>
</dbReference>
<protein>
    <submittedName>
        <fullName evidence="1">Uncharacterized protein</fullName>
    </submittedName>
</protein>